<evidence type="ECO:0000256" key="1">
    <source>
        <dbReference type="SAM" id="MobiDB-lite"/>
    </source>
</evidence>
<name>A0A0B6YQB4_9EUPU</name>
<organism evidence="2">
    <name type="scientific">Arion vulgaris</name>
    <dbReference type="NCBI Taxonomy" id="1028688"/>
    <lineage>
        <taxon>Eukaryota</taxon>
        <taxon>Metazoa</taxon>
        <taxon>Spiralia</taxon>
        <taxon>Lophotrochozoa</taxon>
        <taxon>Mollusca</taxon>
        <taxon>Gastropoda</taxon>
        <taxon>Heterobranchia</taxon>
        <taxon>Euthyneura</taxon>
        <taxon>Panpulmonata</taxon>
        <taxon>Eupulmonata</taxon>
        <taxon>Stylommatophora</taxon>
        <taxon>Helicina</taxon>
        <taxon>Arionoidea</taxon>
        <taxon>Arionidae</taxon>
        <taxon>Arion</taxon>
    </lineage>
</organism>
<sequence length="59" mass="6854">PRLAFVELDIVSEYRHRETFMKIPQHHQTSTGNDEEGMDRKSRNHETSTTSGLQLLTVK</sequence>
<reference evidence="2" key="1">
    <citation type="submission" date="2014-12" db="EMBL/GenBank/DDBJ databases">
        <title>Insight into the proteome of Arion vulgaris.</title>
        <authorList>
            <person name="Aradska J."/>
            <person name="Bulat T."/>
            <person name="Smidak R."/>
            <person name="Sarate P."/>
            <person name="Gangsoo J."/>
            <person name="Sialana F."/>
            <person name="Bilban M."/>
            <person name="Lubec G."/>
        </authorList>
    </citation>
    <scope>NUCLEOTIDE SEQUENCE</scope>
    <source>
        <tissue evidence="2">Skin</tissue>
    </source>
</reference>
<dbReference type="AlphaFoldDB" id="A0A0B6YQB4"/>
<proteinExistence type="predicted"/>
<protein>
    <submittedName>
        <fullName evidence="2">Uncharacterized protein</fullName>
    </submittedName>
</protein>
<evidence type="ECO:0000313" key="2">
    <source>
        <dbReference type="EMBL" id="CEK58352.1"/>
    </source>
</evidence>
<feature type="region of interest" description="Disordered" evidence="1">
    <location>
        <begin position="22"/>
        <end position="59"/>
    </location>
</feature>
<dbReference type="EMBL" id="HACG01011487">
    <property type="protein sequence ID" value="CEK58352.1"/>
    <property type="molecule type" value="Transcribed_RNA"/>
</dbReference>
<accession>A0A0B6YQB4</accession>
<feature type="non-terminal residue" evidence="2">
    <location>
        <position position="1"/>
    </location>
</feature>
<gene>
    <name evidence="2" type="primary">ORF32786</name>
</gene>
<feature type="compositionally biased region" description="Polar residues" evidence="1">
    <location>
        <begin position="47"/>
        <end position="59"/>
    </location>
</feature>